<gene>
    <name evidence="2" type="ORF">DM02DRAFT_614577</name>
</gene>
<protein>
    <submittedName>
        <fullName evidence="2">Uncharacterized protein</fullName>
    </submittedName>
</protein>
<proteinExistence type="predicted"/>
<sequence>MVASGDDKYSGPPAHVAAFLLLPNLRALYAWKAGDSETKDEDDPDAFFSNLPPRSISVEAVELRCAKLFHKHFSSLLSALTPGKLKTFQYEIGNSWAWTIVHHGRIMEALKPHYGTLENLELSHEDFYPYEYEGDDDILNIVPVSFRAFEKLRKLKVAPVYIWGHEKIRQGENGENTGEPLKANPEVTKPENREMLWKALPSTLEELGIMRADNAGRDESHISSLVLPALHILLDHASESFPLLKQIYVSFSTQDQTLEWLTDLHSLAVRAGNLGITVLIEITNCGYTFDSPAERRWGWYEDVEWEECINNLGNRLPRMVVAEQEDLFETLRGYGVPLPAEDDPEKGGEEPPMELAND</sequence>
<evidence type="ECO:0000256" key="1">
    <source>
        <dbReference type="SAM" id="MobiDB-lite"/>
    </source>
</evidence>
<dbReference type="Proteomes" id="UP000244855">
    <property type="component" value="Unassembled WGS sequence"/>
</dbReference>
<reference evidence="2 3" key="1">
    <citation type="journal article" date="2018" name="Sci. Rep.">
        <title>Comparative genomics provides insights into the lifestyle and reveals functional heterogeneity of dark septate endophytic fungi.</title>
        <authorList>
            <person name="Knapp D.G."/>
            <person name="Nemeth J.B."/>
            <person name="Barry K."/>
            <person name="Hainaut M."/>
            <person name="Henrissat B."/>
            <person name="Johnson J."/>
            <person name="Kuo A."/>
            <person name="Lim J.H.P."/>
            <person name="Lipzen A."/>
            <person name="Nolan M."/>
            <person name="Ohm R.A."/>
            <person name="Tamas L."/>
            <person name="Grigoriev I.V."/>
            <person name="Spatafora J.W."/>
            <person name="Nagy L.G."/>
            <person name="Kovacs G.M."/>
        </authorList>
    </citation>
    <scope>NUCLEOTIDE SEQUENCE [LARGE SCALE GENOMIC DNA]</scope>
    <source>
        <strain evidence="2 3">DSE2036</strain>
    </source>
</reference>
<organism evidence="2 3">
    <name type="scientific">Periconia macrospinosa</name>
    <dbReference type="NCBI Taxonomy" id="97972"/>
    <lineage>
        <taxon>Eukaryota</taxon>
        <taxon>Fungi</taxon>
        <taxon>Dikarya</taxon>
        <taxon>Ascomycota</taxon>
        <taxon>Pezizomycotina</taxon>
        <taxon>Dothideomycetes</taxon>
        <taxon>Pleosporomycetidae</taxon>
        <taxon>Pleosporales</taxon>
        <taxon>Massarineae</taxon>
        <taxon>Periconiaceae</taxon>
        <taxon>Periconia</taxon>
    </lineage>
</organism>
<name>A0A2V1DPX5_9PLEO</name>
<keyword evidence="3" id="KW-1185">Reference proteome</keyword>
<dbReference type="AlphaFoldDB" id="A0A2V1DPX5"/>
<feature type="region of interest" description="Disordered" evidence="1">
    <location>
        <begin position="334"/>
        <end position="358"/>
    </location>
</feature>
<evidence type="ECO:0000313" key="2">
    <source>
        <dbReference type="EMBL" id="PVI00151.1"/>
    </source>
</evidence>
<dbReference type="STRING" id="97972.A0A2V1DPX5"/>
<dbReference type="OrthoDB" id="5130616at2759"/>
<dbReference type="EMBL" id="KZ805378">
    <property type="protein sequence ID" value="PVI00151.1"/>
    <property type="molecule type" value="Genomic_DNA"/>
</dbReference>
<accession>A0A2V1DPX5</accession>
<evidence type="ECO:0000313" key="3">
    <source>
        <dbReference type="Proteomes" id="UP000244855"/>
    </source>
</evidence>